<dbReference type="Pfam" id="PF03176">
    <property type="entry name" value="MMPL"/>
    <property type="match status" value="2"/>
</dbReference>
<proteinExistence type="inferred from homology"/>
<sequence>MSTAGTQRWGRFVYRHRVAVLAISLLVVALSGLYGRDLADRLTQEGWFDESSESVAASKLADTTFGRDTDSDVIALYTAPAGKTVDDPQVRAAVTAQLAGLLHDHPDRVLRIDSYWDSALSGQFADDSRTYAFASIGLHGEGSATVDNYLAITGDLDAGAPGAGPAGTTVELAGLQPVVEGINTGMQDDIQRAEMIALPLVALLLYFVFGGVVAALLPVLVGGMTILGTQGMMRLITGHIEVNVFASAVVTLVSLGLAIDYGLFTVTRFREELAAGRSVEDAVSRTVATAGRTVVFSAAIIAVSLGALFIYPNGVLRSVPYGGISSVLLAAVLSVTALPAMLAIVGQRIDLWRWRRFARAGTEAEIDRGIFSRLAVRSMARPWVVIVPVVLGLLLLMVPFRHIEFGGLSEKYLAQDNPARVAQEKFDALFPGFRTEPLRLVVTGADAAQLSDIRVQANVTPGLTGPFEPAAPTRDGINVLEAGLVDDRAVDTAIAVLRGIEEPDGVRVMVAGVPALERDSIHGLLEGLPLLALLLVAAAVALMYAAFRSLILAVKAVAMSALSLGATLGILTWIFVEGHGAELFDFTPGPLMFAVLVLIVTVLFGLSTDYEVFLLSRVAEARANGADPPEAIRHGLAHTGGVITSAAAILIVVTGAFGFSELVMMKYIAYGMIAALVLDATVIRMLLTPAVLKLIWRPKSPRATSGVVAEPDTAVSVAQTAEKA</sequence>
<evidence type="ECO:0000256" key="3">
    <source>
        <dbReference type="ARBA" id="ARBA00022475"/>
    </source>
</evidence>
<dbReference type="Gene3D" id="1.20.1640.10">
    <property type="entry name" value="Multidrug efflux transporter AcrB transmembrane domain"/>
    <property type="match status" value="2"/>
</dbReference>
<feature type="transmembrane region" description="Helical" evidence="7">
    <location>
        <begin position="669"/>
        <end position="692"/>
    </location>
</feature>
<evidence type="ECO:0000259" key="8">
    <source>
        <dbReference type="Pfam" id="PF03176"/>
    </source>
</evidence>
<accession>A0A846XAF9</accession>
<organism evidence="9 10">
    <name type="scientific">Nocardia speluncae</name>
    <dbReference type="NCBI Taxonomy" id="419477"/>
    <lineage>
        <taxon>Bacteria</taxon>
        <taxon>Bacillati</taxon>
        <taxon>Actinomycetota</taxon>
        <taxon>Actinomycetes</taxon>
        <taxon>Mycobacteriales</taxon>
        <taxon>Nocardiaceae</taxon>
        <taxon>Nocardia</taxon>
    </lineage>
</organism>
<feature type="transmembrane region" description="Helical" evidence="7">
    <location>
        <begin position="591"/>
        <end position="615"/>
    </location>
</feature>
<evidence type="ECO:0000256" key="4">
    <source>
        <dbReference type="ARBA" id="ARBA00022692"/>
    </source>
</evidence>
<comment type="caution">
    <text evidence="9">The sequence shown here is derived from an EMBL/GenBank/DDBJ whole genome shotgun (WGS) entry which is preliminary data.</text>
</comment>
<keyword evidence="10" id="KW-1185">Reference proteome</keyword>
<evidence type="ECO:0000313" key="9">
    <source>
        <dbReference type="EMBL" id="NKY32049.1"/>
    </source>
</evidence>
<dbReference type="InterPro" id="IPR050545">
    <property type="entry name" value="Mycobact_MmpL"/>
</dbReference>
<keyword evidence="6 7" id="KW-0472">Membrane</keyword>
<dbReference type="AlphaFoldDB" id="A0A846XAF9"/>
<feature type="transmembrane region" description="Helical" evidence="7">
    <location>
        <begin position="12"/>
        <end position="34"/>
    </location>
</feature>
<feature type="transmembrane region" description="Helical" evidence="7">
    <location>
        <begin position="244"/>
        <end position="266"/>
    </location>
</feature>
<feature type="transmembrane region" description="Helical" evidence="7">
    <location>
        <begin position="323"/>
        <end position="346"/>
    </location>
</feature>
<reference evidence="9 10" key="1">
    <citation type="submission" date="2020-04" db="EMBL/GenBank/DDBJ databases">
        <title>MicrobeNet Type strains.</title>
        <authorList>
            <person name="Nicholson A.C."/>
        </authorList>
    </citation>
    <scope>NUCLEOTIDE SEQUENCE [LARGE SCALE GENOMIC DNA]</scope>
    <source>
        <strain evidence="9 10">DSM 45078</strain>
    </source>
</reference>
<feature type="transmembrane region" description="Helical" evidence="7">
    <location>
        <begin position="636"/>
        <end position="657"/>
    </location>
</feature>
<protein>
    <submittedName>
        <fullName evidence="9">MMPL family transporter</fullName>
    </submittedName>
</protein>
<evidence type="ECO:0000256" key="6">
    <source>
        <dbReference type="ARBA" id="ARBA00023136"/>
    </source>
</evidence>
<gene>
    <name evidence="9" type="ORF">HGA13_03030</name>
</gene>
<name>A0A846XAF9_9NOCA</name>
<dbReference type="RefSeq" id="WP_068035791.1">
    <property type="nucleotide sequence ID" value="NZ_JAAXOO010000001.1"/>
</dbReference>
<feature type="transmembrane region" description="Helical" evidence="7">
    <location>
        <begin position="287"/>
        <end position="311"/>
    </location>
</feature>
<dbReference type="EMBL" id="JAAXOO010000001">
    <property type="protein sequence ID" value="NKY32049.1"/>
    <property type="molecule type" value="Genomic_DNA"/>
</dbReference>
<comment type="similarity">
    <text evidence="2">Belongs to the resistance-nodulation-cell division (RND) (TC 2.A.6) family. MmpL subfamily.</text>
</comment>
<keyword evidence="4 7" id="KW-0812">Transmembrane</keyword>
<evidence type="ECO:0000256" key="7">
    <source>
        <dbReference type="SAM" id="Phobius"/>
    </source>
</evidence>
<evidence type="ECO:0000256" key="2">
    <source>
        <dbReference type="ARBA" id="ARBA00010157"/>
    </source>
</evidence>
<dbReference type="Proteomes" id="UP000565715">
    <property type="component" value="Unassembled WGS sequence"/>
</dbReference>
<dbReference type="InterPro" id="IPR004869">
    <property type="entry name" value="MMPL_dom"/>
</dbReference>
<evidence type="ECO:0000313" key="10">
    <source>
        <dbReference type="Proteomes" id="UP000565715"/>
    </source>
</evidence>
<evidence type="ECO:0000256" key="1">
    <source>
        <dbReference type="ARBA" id="ARBA00004651"/>
    </source>
</evidence>
<feature type="transmembrane region" description="Helical" evidence="7">
    <location>
        <begin position="196"/>
        <end position="224"/>
    </location>
</feature>
<feature type="transmembrane region" description="Helical" evidence="7">
    <location>
        <begin position="383"/>
        <end position="403"/>
    </location>
</feature>
<feature type="transmembrane region" description="Helical" evidence="7">
    <location>
        <begin position="556"/>
        <end position="576"/>
    </location>
</feature>
<keyword evidence="3" id="KW-1003">Cell membrane</keyword>
<keyword evidence="5 7" id="KW-1133">Transmembrane helix</keyword>
<dbReference type="PANTHER" id="PTHR33406">
    <property type="entry name" value="MEMBRANE PROTEIN MJ1562-RELATED"/>
    <property type="match status" value="1"/>
</dbReference>
<comment type="subcellular location">
    <subcellularLocation>
        <location evidence="1">Cell membrane</location>
        <topology evidence="1">Multi-pass membrane protein</topology>
    </subcellularLocation>
</comment>
<dbReference type="GO" id="GO:0005886">
    <property type="term" value="C:plasma membrane"/>
    <property type="evidence" value="ECO:0007669"/>
    <property type="project" value="UniProtKB-SubCell"/>
</dbReference>
<evidence type="ECO:0000256" key="5">
    <source>
        <dbReference type="ARBA" id="ARBA00022989"/>
    </source>
</evidence>
<dbReference type="SUPFAM" id="SSF82866">
    <property type="entry name" value="Multidrug efflux transporter AcrB transmembrane domain"/>
    <property type="match status" value="2"/>
</dbReference>
<dbReference type="PANTHER" id="PTHR33406:SF11">
    <property type="entry name" value="MEMBRANE PROTEIN SCO6666-RELATED"/>
    <property type="match status" value="1"/>
</dbReference>
<feature type="transmembrane region" description="Helical" evidence="7">
    <location>
        <begin position="528"/>
        <end position="547"/>
    </location>
</feature>
<feature type="domain" description="Membrane transport protein MMPL" evidence="8">
    <location>
        <begin position="49"/>
        <end position="382"/>
    </location>
</feature>
<feature type="domain" description="Membrane transport protein MMPL" evidence="8">
    <location>
        <begin position="488"/>
        <end position="697"/>
    </location>
</feature>